<keyword evidence="6" id="KW-1185">Reference proteome</keyword>
<dbReference type="GO" id="GO:0042273">
    <property type="term" value="P:ribosomal large subunit biogenesis"/>
    <property type="evidence" value="ECO:0007669"/>
    <property type="project" value="TreeGrafter"/>
</dbReference>
<feature type="compositionally biased region" description="Acidic residues" evidence="4">
    <location>
        <begin position="677"/>
        <end position="694"/>
    </location>
</feature>
<dbReference type="GO" id="GO:0030690">
    <property type="term" value="C:Noc1p-Noc2p complex"/>
    <property type="evidence" value="ECO:0007669"/>
    <property type="project" value="TreeGrafter"/>
</dbReference>
<evidence type="ECO:0000256" key="3">
    <source>
        <dbReference type="ARBA" id="ARBA00023242"/>
    </source>
</evidence>
<evidence type="ECO:0000313" key="6">
    <source>
        <dbReference type="Proteomes" id="UP001279734"/>
    </source>
</evidence>
<feature type="region of interest" description="Disordered" evidence="4">
    <location>
        <begin position="625"/>
        <end position="704"/>
    </location>
</feature>
<feature type="region of interest" description="Disordered" evidence="4">
    <location>
        <begin position="716"/>
        <end position="744"/>
    </location>
</feature>
<protein>
    <recommendedName>
        <fullName evidence="7">Nucleolar complex protein 2 homolog</fullName>
    </recommendedName>
</protein>
<sequence length="744" mass="85136">MDSLWQFSSVVFIMDAEEKVHEALEVEEEDDNSNRKLSTSRRSAREHMKQLERLKEKDPEFYEFLKEHDRELLEFNDEDIDDDTEFGMANDDIQDLDDPAHEDFQLQSSTLKKEEKPSKGAAMTMAMVDSWCDSIRENGKIGAIRSLLKAFRIACHYGNDDSSEKLLVMSSNVFNRVMSFVLIEMDGILRNMTKLPPSGGKKETIMDLKNTKQWKKYNHLVKSYLGNSLHVLNQMTDTQMISFTLRRLRYSCVFLAAFPSLLRKYIKVALHFWGTGGGALPVASFLFLRDLCIRLGSDCLDECFKGVYKAYVLNSQFVNATKLQHIHFLGNCVIELFGVDLPTAYQHAFIFIRQLAMILREALNMKTTEAFRKVYEWKYINCLELWTEAICAYCSEADFQPLAYPLTQIISGVARLVPTARYFPLRLRCARMLNRIASSTNTFIPVSMLLLDMLEMKELNRSPTGGLGKAVDLHTMLKVSKVTVKTRSFQEACVFSVIEELAEHLAQWSYSVSFFELSFVPATRLRSFCKRTKIERFRREMKWLIRQIEANSQFTNEKRALISFLPNDPVASSFLEEEKRSGTSPLSKYITTLRQRAQQRNNTLKESSVLVGAQSSTFGKKIAEHDEEGDAPNEEGAAVFSSSWLPGKDSRDKQSKGEENKKKSKDKRQRLPPVAAVDEDIVEDLILSSDEDGSVSDSPSPRKEVVKAVEFTQKLQKQQLKSPKEVSKQNIHLGKKPKKRKRTG</sequence>
<evidence type="ECO:0000256" key="1">
    <source>
        <dbReference type="ARBA" id="ARBA00004123"/>
    </source>
</evidence>
<dbReference type="InterPro" id="IPR005343">
    <property type="entry name" value="Noc2"/>
</dbReference>
<dbReference type="GO" id="GO:0005730">
    <property type="term" value="C:nucleolus"/>
    <property type="evidence" value="ECO:0007669"/>
    <property type="project" value="TreeGrafter"/>
</dbReference>
<evidence type="ECO:0000256" key="4">
    <source>
        <dbReference type="SAM" id="MobiDB-lite"/>
    </source>
</evidence>
<dbReference type="GO" id="GO:0005654">
    <property type="term" value="C:nucleoplasm"/>
    <property type="evidence" value="ECO:0007669"/>
    <property type="project" value="TreeGrafter"/>
</dbReference>
<dbReference type="PANTHER" id="PTHR12687:SF4">
    <property type="entry name" value="NUCLEOLAR COMPLEX PROTEIN 2 HOMOLOG"/>
    <property type="match status" value="1"/>
</dbReference>
<organism evidence="5 6">
    <name type="scientific">Nepenthes gracilis</name>
    <name type="common">Slender pitcher plant</name>
    <dbReference type="NCBI Taxonomy" id="150966"/>
    <lineage>
        <taxon>Eukaryota</taxon>
        <taxon>Viridiplantae</taxon>
        <taxon>Streptophyta</taxon>
        <taxon>Embryophyta</taxon>
        <taxon>Tracheophyta</taxon>
        <taxon>Spermatophyta</taxon>
        <taxon>Magnoliopsida</taxon>
        <taxon>eudicotyledons</taxon>
        <taxon>Gunneridae</taxon>
        <taxon>Pentapetalae</taxon>
        <taxon>Caryophyllales</taxon>
        <taxon>Nepenthaceae</taxon>
        <taxon>Nepenthes</taxon>
    </lineage>
</organism>
<keyword evidence="3" id="KW-0539">Nucleus</keyword>
<evidence type="ECO:0000256" key="2">
    <source>
        <dbReference type="ARBA" id="ARBA00005907"/>
    </source>
</evidence>
<dbReference type="Proteomes" id="UP001279734">
    <property type="component" value="Unassembled WGS sequence"/>
</dbReference>
<gene>
    <name evidence="5" type="ORF">Nepgr_023558</name>
</gene>
<feature type="compositionally biased region" description="Basic residues" evidence="4">
    <location>
        <begin position="733"/>
        <end position="744"/>
    </location>
</feature>
<proteinExistence type="inferred from homology"/>
<dbReference type="EMBL" id="BSYO01000023">
    <property type="protein sequence ID" value="GMH21716.1"/>
    <property type="molecule type" value="Genomic_DNA"/>
</dbReference>
<dbReference type="PANTHER" id="PTHR12687">
    <property type="entry name" value="NUCLEOLAR COMPLEX 2 AND RAD4-RELATED"/>
    <property type="match status" value="1"/>
</dbReference>
<comment type="subcellular location">
    <subcellularLocation>
        <location evidence="1">Nucleus</location>
    </subcellularLocation>
</comment>
<comment type="similarity">
    <text evidence="2">Belongs to the NOC2 family.</text>
</comment>
<dbReference type="AlphaFoldDB" id="A0AAD3T327"/>
<feature type="compositionally biased region" description="Basic and acidic residues" evidence="4">
    <location>
        <begin position="648"/>
        <end position="661"/>
    </location>
</feature>
<comment type="caution">
    <text evidence="5">The sequence shown here is derived from an EMBL/GenBank/DDBJ whole genome shotgun (WGS) entry which is preliminary data.</text>
</comment>
<evidence type="ECO:0008006" key="7">
    <source>
        <dbReference type="Google" id="ProtNLM"/>
    </source>
</evidence>
<feature type="region of interest" description="Disordered" evidence="4">
    <location>
        <begin position="24"/>
        <end position="48"/>
    </location>
</feature>
<accession>A0AAD3T327</accession>
<dbReference type="GO" id="GO:0030691">
    <property type="term" value="C:Noc2p-Noc3p complex"/>
    <property type="evidence" value="ECO:0007669"/>
    <property type="project" value="TreeGrafter"/>
</dbReference>
<name>A0AAD3T327_NEPGR</name>
<dbReference type="Pfam" id="PF03715">
    <property type="entry name" value="Noc2"/>
    <property type="match status" value="1"/>
</dbReference>
<reference evidence="5" key="1">
    <citation type="submission" date="2023-05" db="EMBL/GenBank/DDBJ databases">
        <title>Nepenthes gracilis genome sequencing.</title>
        <authorList>
            <person name="Fukushima K."/>
        </authorList>
    </citation>
    <scope>NUCLEOTIDE SEQUENCE</scope>
    <source>
        <strain evidence="5">SING2019-196</strain>
    </source>
</reference>
<evidence type="ECO:0000313" key="5">
    <source>
        <dbReference type="EMBL" id="GMH21716.1"/>
    </source>
</evidence>